<reference evidence="2 3" key="1">
    <citation type="submission" date="2019-06" db="EMBL/GenBank/DDBJ databases">
        <title>New taxonomy in bacterial strain CC-CFT640, isolated from vineyard.</title>
        <authorList>
            <person name="Lin S.-Y."/>
            <person name="Tsai C.-F."/>
            <person name="Young C.-C."/>
        </authorList>
    </citation>
    <scope>NUCLEOTIDE SEQUENCE [LARGE SCALE GENOMIC DNA]</scope>
    <source>
        <strain evidence="2 3">CC-CFT640</strain>
    </source>
</reference>
<comment type="caution">
    <text evidence="2">The sequence shown here is derived from an EMBL/GenBank/DDBJ whole genome shotgun (WGS) entry which is preliminary data.</text>
</comment>
<feature type="signal peptide" evidence="1">
    <location>
        <begin position="1"/>
        <end position="19"/>
    </location>
</feature>
<dbReference type="AlphaFoldDB" id="A0A5C8P9B0"/>
<name>A0A5C8P9B0_9HYPH</name>
<evidence type="ECO:0008006" key="4">
    <source>
        <dbReference type="Google" id="ProtNLM"/>
    </source>
</evidence>
<gene>
    <name evidence="2" type="ORF">FHP25_36735</name>
</gene>
<dbReference type="Proteomes" id="UP000321638">
    <property type="component" value="Unassembled WGS sequence"/>
</dbReference>
<evidence type="ECO:0000313" key="2">
    <source>
        <dbReference type="EMBL" id="TXL69982.1"/>
    </source>
</evidence>
<sequence length="241" mass="25032">MKGVALLAIAAGAALPALAHDPIKAAPSAKVAPAFDLVRTEVGVDGDALVFAHATSGMPGALVPDRNGRLAGAPVYSYVWSTSLDSAAVGFEPAQGILALAAAIHPDFDDTPLDDENGDGNPKNDGKMWHSHWVVLVKDAACGPAGLKVKDIPKGATPKLPRTWPGLPLLIDSPGYRPGFGTSTVEIRVPLRDIGAPKDFKYDGVTAGLRVNANVHDPLLCVENVFKVASGDLSLPGQVKR</sequence>
<feature type="chain" id="PRO_5023007791" description="PEBP family protein" evidence="1">
    <location>
        <begin position="20"/>
        <end position="241"/>
    </location>
</feature>
<protein>
    <recommendedName>
        <fullName evidence="4">PEBP family protein</fullName>
    </recommendedName>
</protein>
<dbReference type="EMBL" id="VDUZ01000068">
    <property type="protein sequence ID" value="TXL69982.1"/>
    <property type="molecule type" value="Genomic_DNA"/>
</dbReference>
<proteinExistence type="predicted"/>
<keyword evidence="1" id="KW-0732">Signal</keyword>
<accession>A0A5C8P9B0</accession>
<evidence type="ECO:0000256" key="1">
    <source>
        <dbReference type="SAM" id="SignalP"/>
    </source>
</evidence>
<keyword evidence="3" id="KW-1185">Reference proteome</keyword>
<dbReference type="OrthoDB" id="572089at2"/>
<evidence type="ECO:0000313" key="3">
    <source>
        <dbReference type="Proteomes" id="UP000321638"/>
    </source>
</evidence>
<organism evidence="2 3">
    <name type="scientific">Vineibacter terrae</name>
    <dbReference type="NCBI Taxonomy" id="2586908"/>
    <lineage>
        <taxon>Bacteria</taxon>
        <taxon>Pseudomonadati</taxon>
        <taxon>Pseudomonadota</taxon>
        <taxon>Alphaproteobacteria</taxon>
        <taxon>Hyphomicrobiales</taxon>
        <taxon>Vineibacter</taxon>
    </lineage>
</organism>